<gene>
    <name evidence="8" type="ORF">I2456_13780</name>
    <name evidence="7" type="ORF">MKUB_26390</name>
</gene>
<dbReference type="EMBL" id="CP065047">
    <property type="protein sequence ID" value="QPI40397.1"/>
    <property type="molecule type" value="Genomic_DNA"/>
</dbReference>
<protein>
    <recommendedName>
        <fullName evidence="6">S-adenosyl-L-methionine-dependent methyltransferase</fullName>
        <ecNumber evidence="6">2.1.1.-</ecNumber>
    </recommendedName>
</protein>
<accession>A0AAX1JGN2</accession>
<dbReference type="GO" id="GO:0008168">
    <property type="term" value="F:methyltransferase activity"/>
    <property type="evidence" value="ECO:0007669"/>
    <property type="project" value="UniProtKB-UniRule"/>
</dbReference>
<dbReference type="EMBL" id="BLKU01000003">
    <property type="protein sequence ID" value="GFG65149.1"/>
    <property type="molecule type" value="Genomic_DNA"/>
</dbReference>
<evidence type="ECO:0000313" key="8">
    <source>
        <dbReference type="EMBL" id="QPI40397.1"/>
    </source>
</evidence>
<dbReference type="InterPro" id="IPR029063">
    <property type="entry name" value="SAM-dependent_MTases_sf"/>
</dbReference>
<dbReference type="Proteomes" id="UP000465306">
    <property type="component" value="Unassembled WGS sequence"/>
</dbReference>
<evidence type="ECO:0000256" key="6">
    <source>
        <dbReference type="RuleBase" id="RU362030"/>
    </source>
</evidence>
<dbReference type="NCBIfam" id="TIGR00027">
    <property type="entry name" value="mthyl_TIGR00027"/>
    <property type="match status" value="1"/>
</dbReference>
<proteinExistence type="inferred from homology"/>
<evidence type="ECO:0000256" key="2">
    <source>
        <dbReference type="ARBA" id="ARBA00008138"/>
    </source>
</evidence>
<dbReference type="PANTHER" id="PTHR43619">
    <property type="entry name" value="S-ADENOSYL-L-METHIONINE-DEPENDENT METHYLTRANSFERASE YKTD-RELATED"/>
    <property type="match status" value="1"/>
</dbReference>
<dbReference type="AlphaFoldDB" id="A0AAX1JGN2"/>
<dbReference type="Pfam" id="PF04072">
    <property type="entry name" value="LCM"/>
    <property type="match status" value="1"/>
</dbReference>
<dbReference type="Proteomes" id="UP000663583">
    <property type="component" value="Chromosome"/>
</dbReference>
<evidence type="ECO:0000256" key="3">
    <source>
        <dbReference type="ARBA" id="ARBA00022603"/>
    </source>
</evidence>
<reference evidence="7" key="2">
    <citation type="submission" date="2020-02" db="EMBL/GenBank/DDBJ databases">
        <authorList>
            <person name="Matsumoto Y."/>
            <person name="Kinjo T."/>
            <person name="Motooka D."/>
            <person name="Nabeya D."/>
            <person name="Jung N."/>
            <person name="Uechi K."/>
            <person name="Horii T."/>
            <person name="Iida T."/>
            <person name="Fujita J."/>
            <person name="Nakamura S."/>
        </authorList>
    </citation>
    <scope>NUCLEOTIDE SEQUENCE</scope>
    <source>
        <strain evidence="7">JCM 13573</strain>
    </source>
</reference>
<dbReference type="RefSeq" id="WP_085074256.1">
    <property type="nucleotide sequence ID" value="NZ_BLKU01000003.1"/>
</dbReference>
<dbReference type="SUPFAM" id="SSF53335">
    <property type="entry name" value="S-adenosyl-L-methionine-dependent methyltransferases"/>
    <property type="match status" value="1"/>
</dbReference>
<keyword evidence="4" id="KW-0808">Transferase</keyword>
<keyword evidence="9" id="KW-1185">Reference proteome</keyword>
<comment type="function">
    <text evidence="1 6">Exhibits S-adenosyl-L-methionine-dependent methyltransferase activity.</text>
</comment>
<evidence type="ECO:0000313" key="10">
    <source>
        <dbReference type="Proteomes" id="UP000663583"/>
    </source>
</evidence>
<name>A0AAX1JGN2_9MYCO</name>
<comment type="similarity">
    <text evidence="2 6">Belongs to the UPF0677 family.</text>
</comment>
<reference evidence="8" key="3">
    <citation type="submission" date="2020-11" db="EMBL/GenBank/DDBJ databases">
        <title>Intraspecies plasmid and genomic variation of Mycobacterium kubicae revealed by the complete genome sequences of two clinical isolates.</title>
        <authorList>
            <person name="Hendrix J.R."/>
            <person name="Epperson L.E."/>
            <person name="Honda J.R."/>
            <person name="Strong M."/>
        </authorList>
    </citation>
    <scope>NUCLEOTIDE SEQUENCE</scope>
    <source>
        <strain evidence="8">JCM 13573</strain>
    </source>
</reference>
<sequence length="306" mass="33409">MTTPEFGSLRSDDDQWDIVSSVGYTALLVAGWRALHAVSPQPLVRDEYAKYFIDASGDPYLTGLLANPGTSEDETTFPRLYGVQTRFFDDFFTVAGHAGIRQAVIVAAGLDSRAYRLEWAGGTTVYEVDLPKVLEFKARVLDQHGAKPNADRREVAADLRADWTVPLHAAGFDPQVPSAWSVEGILPYLTDDAQSALFTRISELCAPGSRLAIGALGSRLDHDQLTALESSHPGVDMSGSVDFSALTYETKTDPAEWLAAHGWNVLPVRSNPQLQAGYGMTPADVDVKIDSFMRSQYITATRALRQ</sequence>
<evidence type="ECO:0000313" key="7">
    <source>
        <dbReference type="EMBL" id="GFG65149.1"/>
    </source>
</evidence>
<reference evidence="7 9" key="1">
    <citation type="journal article" date="2019" name="Emerg. Microbes Infect.">
        <title>Comprehensive subspecies identification of 175 nontuberculous mycobacteria species based on 7547 genomic profiles.</title>
        <authorList>
            <person name="Matsumoto Y."/>
            <person name="Kinjo T."/>
            <person name="Motooka D."/>
            <person name="Nabeya D."/>
            <person name="Jung N."/>
            <person name="Uechi K."/>
            <person name="Horii T."/>
            <person name="Iida T."/>
            <person name="Fujita J."/>
            <person name="Nakamura S."/>
        </authorList>
    </citation>
    <scope>NUCLEOTIDE SEQUENCE [LARGE SCALE GENOMIC DNA]</scope>
    <source>
        <strain evidence="7 9">JCM 13573</strain>
    </source>
</reference>
<dbReference type="PANTHER" id="PTHR43619:SF2">
    <property type="entry name" value="S-ADENOSYL-L-METHIONINE-DEPENDENT METHYLTRANSFERASES SUPERFAMILY PROTEIN"/>
    <property type="match status" value="1"/>
</dbReference>
<evidence type="ECO:0000256" key="4">
    <source>
        <dbReference type="ARBA" id="ARBA00022679"/>
    </source>
</evidence>
<evidence type="ECO:0000256" key="5">
    <source>
        <dbReference type="ARBA" id="ARBA00022691"/>
    </source>
</evidence>
<keyword evidence="5 6" id="KW-0949">S-adenosyl-L-methionine</keyword>
<dbReference type="InterPro" id="IPR011610">
    <property type="entry name" value="SAM_mthyl_Trfase_ML2640-like"/>
</dbReference>
<evidence type="ECO:0000256" key="1">
    <source>
        <dbReference type="ARBA" id="ARBA00003907"/>
    </source>
</evidence>
<dbReference type="EC" id="2.1.1.-" evidence="6"/>
<dbReference type="GO" id="GO:0032259">
    <property type="term" value="P:methylation"/>
    <property type="evidence" value="ECO:0007669"/>
    <property type="project" value="UniProtKB-KW"/>
</dbReference>
<dbReference type="KEGG" id="mku:I2456_13780"/>
<dbReference type="Gene3D" id="3.40.50.150">
    <property type="entry name" value="Vaccinia Virus protein VP39"/>
    <property type="match status" value="1"/>
</dbReference>
<organism evidence="8 10">
    <name type="scientific">Mycobacterium kubicae</name>
    <dbReference type="NCBI Taxonomy" id="120959"/>
    <lineage>
        <taxon>Bacteria</taxon>
        <taxon>Bacillati</taxon>
        <taxon>Actinomycetota</taxon>
        <taxon>Actinomycetes</taxon>
        <taxon>Mycobacteriales</taxon>
        <taxon>Mycobacteriaceae</taxon>
        <taxon>Mycobacterium</taxon>
        <taxon>Mycobacterium simiae complex</taxon>
    </lineage>
</organism>
<dbReference type="InterPro" id="IPR007213">
    <property type="entry name" value="Ppm1/Ppm2/Tcmp"/>
</dbReference>
<evidence type="ECO:0000313" key="9">
    <source>
        <dbReference type="Proteomes" id="UP000465306"/>
    </source>
</evidence>
<keyword evidence="3 6" id="KW-0489">Methyltransferase</keyword>